<name>A0A9N9CAF7_9GLOM</name>
<dbReference type="AlphaFoldDB" id="A0A9N9CAF7"/>
<comment type="caution">
    <text evidence="1">The sequence shown here is derived from an EMBL/GenBank/DDBJ whole genome shotgun (WGS) entry which is preliminary data.</text>
</comment>
<sequence>MSSELITSYLKEYKNKSFWGFLLLTRDAIVPTTPLTSRWYDLDKTWCDRFLSEARKLGEDLKEKVNRERQRNNLEEYWNDIINECKIEFKKRELQLLACSPLPPISKSEKCKSTSQIENQNLIITSQKNTNILQSSVCLELPVISRPKGSSQLSTSTIEIHSDKENSTGSKVPNQVQNIISSETDLDNITSTTSNLSEIEQSSESAPSICTEPKSLEDKEINEFLDSVYKEKLYKRYKKETGLDPWLNSETSGSSQIKKDAGNYMSHDGIIKISKFPEEKKAKYPICKEVHTRYCIWDDWSCLDKNDHYYLNCSFHIDQKKVITAVQSLSNKTQSLIPRTNPNKIYQYAIKYKIDPEKFSVITEAEKKRWTMDCFCSDLEKDICYYQGEIKRKEDPKKYHKFLTDRDRLVGKELLCCGILKSGLNPESQNWNISLKTEISVIHSDVKLKVQSAKNL</sequence>
<evidence type="ECO:0000313" key="2">
    <source>
        <dbReference type="Proteomes" id="UP000789706"/>
    </source>
</evidence>
<dbReference type="OrthoDB" id="2310773at2759"/>
<organism evidence="1 2">
    <name type="scientific">Diversispora eburnea</name>
    <dbReference type="NCBI Taxonomy" id="1213867"/>
    <lineage>
        <taxon>Eukaryota</taxon>
        <taxon>Fungi</taxon>
        <taxon>Fungi incertae sedis</taxon>
        <taxon>Mucoromycota</taxon>
        <taxon>Glomeromycotina</taxon>
        <taxon>Glomeromycetes</taxon>
        <taxon>Diversisporales</taxon>
        <taxon>Diversisporaceae</taxon>
        <taxon>Diversispora</taxon>
    </lineage>
</organism>
<keyword evidence="2" id="KW-1185">Reference proteome</keyword>
<evidence type="ECO:0000313" key="1">
    <source>
        <dbReference type="EMBL" id="CAG8594813.1"/>
    </source>
</evidence>
<gene>
    <name evidence="1" type="ORF">DEBURN_LOCUS9234</name>
</gene>
<dbReference type="Proteomes" id="UP000789706">
    <property type="component" value="Unassembled WGS sequence"/>
</dbReference>
<reference evidence="1" key="1">
    <citation type="submission" date="2021-06" db="EMBL/GenBank/DDBJ databases">
        <authorList>
            <person name="Kallberg Y."/>
            <person name="Tangrot J."/>
            <person name="Rosling A."/>
        </authorList>
    </citation>
    <scope>NUCLEOTIDE SEQUENCE</scope>
    <source>
        <strain evidence="1">AZ414A</strain>
    </source>
</reference>
<accession>A0A9N9CAF7</accession>
<proteinExistence type="predicted"/>
<protein>
    <submittedName>
        <fullName evidence="1">10679_t:CDS:1</fullName>
    </submittedName>
</protein>
<dbReference type="EMBL" id="CAJVPK010001665">
    <property type="protein sequence ID" value="CAG8594813.1"/>
    <property type="molecule type" value="Genomic_DNA"/>
</dbReference>